<dbReference type="EMBL" id="BPLQ01014278">
    <property type="protein sequence ID" value="GIY78811.1"/>
    <property type="molecule type" value="Genomic_DNA"/>
</dbReference>
<dbReference type="Proteomes" id="UP001054837">
    <property type="component" value="Unassembled WGS sequence"/>
</dbReference>
<accession>A0AAV4WA15</accession>
<proteinExistence type="predicted"/>
<evidence type="ECO:0000313" key="2">
    <source>
        <dbReference type="Proteomes" id="UP001054837"/>
    </source>
</evidence>
<name>A0AAV4WA15_9ARAC</name>
<evidence type="ECO:0000313" key="1">
    <source>
        <dbReference type="EMBL" id="GIY78811.1"/>
    </source>
</evidence>
<organism evidence="1 2">
    <name type="scientific">Caerostris darwini</name>
    <dbReference type="NCBI Taxonomy" id="1538125"/>
    <lineage>
        <taxon>Eukaryota</taxon>
        <taxon>Metazoa</taxon>
        <taxon>Ecdysozoa</taxon>
        <taxon>Arthropoda</taxon>
        <taxon>Chelicerata</taxon>
        <taxon>Arachnida</taxon>
        <taxon>Araneae</taxon>
        <taxon>Araneomorphae</taxon>
        <taxon>Entelegynae</taxon>
        <taxon>Araneoidea</taxon>
        <taxon>Araneidae</taxon>
        <taxon>Caerostris</taxon>
    </lineage>
</organism>
<keyword evidence="2" id="KW-1185">Reference proteome</keyword>
<sequence>MNSYNSSPTDYPTSLRGLQILKRVSQIAISNHNRTRPVAITRYYNHPNRITQLHGTRTRAHFHQPLQQELSDYGLPDSWDSRVPLLHSPPFNDIGILVGSRDLVMHNSAFGDFSIVLDLVFQ</sequence>
<reference evidence="1 2" key="1">
    <citation type="submission" date="2021-06" db="EMBL/GenBank/DDBJ databases">
        <title>Caerostris darwini draft genome.</title>
        <authorList>
            <person name="Kono N."/>
            <person name="Arakawa K."/>
        </authorList>
    </citation>
    <scope>NUCLEOTIDE SEQUENCE [LARGE SCALE GENOMIC DNA]</scope>
</reference>
<dbReference type="AlphaFoldDB" id="A0AAV4WA15"/>
<protein>
    <submittedName>
        <fullName evidence="1">Uncharacterized protein</fullName>
    </submittedName>
</protein>
<gene>
    <name evidence="1" type="ORF">CDAR_391401</name>
</gene>
<comment type="caution">
    <text evidence="1">The sequence shown here is derived from an EMBL/GenBank/DDBJ whole genome shotgun (WGS) entry which is preliminary data.</text>
</comment>